<dbReference type="EMBL" id="UINC01066025">
    <property type="protein sequence ID" value="SVB96299.1"/>
    <property type="molecule type" value="Genomic_DNA"/>
</dbReference>
<feature type="compositionally biased region" description="Basic and acidic residues" evidence="1">
    <location>
        <begin position="1"/>
        <end position="14"/>
    </location>
</feature>
<dbReference type="AlphaFoldDB" id="A0A382IAM1"/>
<proteinExistence type="predicted"/>
<accession>A0A382IAM1</accession>
<feature type="region of interest" description="Disordered" evidence="1">
    <location>
        <begin position="1"/>
        <end position="32"/>
    </location>
</feature>
<feature type="compositionally biased region" description="Basic and acidic residues" evidence="1">
    <location>
        <begin position="23"/>
        <end position="32"/>
    </location>
</feature>
<organism evidence="2">
    <name type="scientific">marine metagenome</name>
    <dbReference type="NCBI Taxonomy" id="408172"/>
    <lineage>
        <taxon>unclassified sequences</taxon>
        <taxon>metagenomes</taxon>
        <taxon>ecological metagenomes</taxon>
    </lineage>
</organism>
<sequence>RKDPNPSASDKVRVQEIIGRLRQSREEMDPKG</sequence>
<reference evidence="2" key="1">
    <citation type="submission" date="2018-05" db="EMBL/GenBank/DDBJ databases">
        <authorList>
            <person name="Lanie J.A."/>
            <person name="Ng W.-L."/>
            <person name="Kazmierczak K.M."/>
            <person name="Andrzejewski T.M."/>
            <person name="Davidsen T.M."/>
            <person name="Wayne K.J."/>
            <person name="Tettelin H."/>
            <person name="Glass J.I."/>
            <person name="Rusch D."/>
            <person name="Podicherti R."/>
            <person name="Tsui H.-C.T."/>
            <person name="Winkler M.E."/>
        </authorList>
    </citation>
    <scope>NUCLEOTIDE SEQUENCE</scope>
</reference>
<gene>
    <name evidence="2" type="ORF">METZ01_LOCUS249153</name>
</gene>
<name>A0A382IAM1_9ZZZZ</name>
<evidence type="ECO:0000313" key="2">
    <source>
        <dbReference type="EMBL" id="SVB96299.1"/>
    </source>
</evidence>
<protein>
    <submittedName>
        <fullName evidence="2">Uncharacterized protein</fullName>
    </submittedName>
</protein>
<feature type="non-terminal residue" evidence="2">
    <location>
        <position position="1"/>
    </location>
</feature>
<evidence type="ECO:0000256" key="1">
    <source>
        <dbReference type="SAM" id="MobiDB-lite"/>
    </source>
</evidence>